<evidence type="ECO:0000313" key="4">
    <source>
        <dbReference type="Proteomes" id="UP000799428"/>
    </source>
</evidence>
<sequence>MNAQRVQHACLYIKPDFTKYCTLTITILRMCCVCLFPVAVAVANHPRHATPHGGPTGYSPSPSPQPQPQPWSSLMNPFPSSPLTQEAKADPVQHHKRGTYI</sequence>
<keyword evidence="2" id="KW-0472">Membrane</keyword>
<feature type="region of interest" description="Disordered" evidence="1">
    <location>
        <begin position="46"/>
        <end position="101"/>
    </location>
</feature>
<reference evidence="3" key="1">
    <citation type="journal article" date="2020" name="Stud. Mycol.">
        <title>101 Dothideomycetes genomes: a test case for predicting lifestyles and emergence of pathogens.</title>
        <authorList>
            <person name="Haridas S."/>
            <person name="Albert R."/>
            <person name="Binder M."/>
            <person name="Bloem J."/>
            <person name="Labutti K."/>
            <person name="Salamov A."/>
            <person name="Andreopoulos B."/>
            <person name="Baker S."/>
            <person name="Barry K."/>
            <person name="Bills G."/>
            <person name="Bluhm B."/>
            <person name="Cannon C."/>
            <person name="Castanera R."/>
            <person name="Culley D."/>
            <person name="Daum C."/>
            <person name="Ezra D."/>
            <person name="Gonzalez J."/>
            <person name="Henrissat B."/>
            <person name="Kuo A."/>
            <person name="Liang C."/>
            <person name="Lipzen A."/>
            <person name="Lutzoni F."/>
            <person name="Magnuson J."/>
            <person name="Mondo S."/>
            <person name="Nolan M."/>
            <person name="Ohm R."/>
            <person name="Pangilinan J."/>
            <person name="Park H.-J."/>
            <person name="Ramirez L."/>
            <person name="Alfaro M."/>
            <person name="Sun H."/>
            <person name="Tritt A."/>
            <person name="Yoshinaga Y."/>
            <person name="Zwiers L.-H."/>
            <person name="Turgeon B."/>
            <person name="Goodwin S."/>
            <person name="Spatafora J."/>
            <person name="Crous P."/>
            <person name="Grigoriev I."/>
        </authorList>
    </citation>
    <scope>NUCLEOTIDE SEQUENCE</scope>
    <source>
        <strain evidence="3">CBS 279.74</strain>
    </source>
</reference>
<keyword evidence="2" id="KW-0812">Transmembrane</keyword>
<keyword evidence="4" id="KW-1185">Reference proteome</keyword>
<proteinExistence type="predicted"/>
<dbReference type="EMBL" id="MU005768">
    <property type="protein sequence ID" value="KAF2710885.1"/>
    <property type="molecule type" value="Genomic_DNA"/>
</dbReference>
<accession>A0A6G1KEB7</accession>
<name>A0A6G1KEB7_9PLEO</name>
<organism evidence="3 4">
    <name type="scientific">Pleomassaria siparia CBS 279.74</name>
    <dbReference type="NCBI Taxonomy" id="1314801"/>
    <lineage>
        <taxon>Eukaryota</taxon>
        <taxon>Fungi</taxon>
        <taxon>Dikarya</taxon>
        <taxon>Ascomycota</taxon>
        <taxon>Pezizomycotina</taxon>
        <taxon>Dothideomycetes</taxon>
        <taxon>Pleosporomycetidae</taxon>
        <taxon>Pleosporales</taxon>
        <taxon>Pleomassariaceae</taxon>
        <taxon>Pleomassaria</taxon>
    </lineage>
</organism>
<evidence type="ECO:0000256" key="2">
    <source>
        <dbReference type="SAM" id="Phobius"/>
    </source>
</evidence>
<evidence type="ECO:0000313" key="3">
    <source>
        <dbReference type="EMBL" id="KAF2710885.1"/>
    </source>
</evidence>
<dbReference type="Proteomes" id="UP000799428">
    <property type="component" value="Unassembled WGS sequence"/>
</dbReference>
<evidence type="ECO:0000256" key="1">
    <source>
        <dbReference type="SAM" id="MobiDB-lite"/>
    </source>
</evidence>
<protein>
    <submittedName>
        <fullName evidence="3">Uncharacterized protein</fullName>
    </submittedName>
</protein>
<dbReference type="AlphaFoldDB" id="A0A6G1KEB7"/>
<keyword evidence="2" id="KW-1133">Transmembrane helix</keyword>
<gene>
    <name evidence="3" type="ORF">K504DRAFT_465921</name>
</gene>
<feature type="transmembrane region" description="Helical" evidence="2">
    <location>
        <begin position="20"/>
        <end position="43"/>
    </location>
</feature>